<protein>
    <submittedName>
        <fullName evidence="2">Uncharacterized protein</fullName>
    </submittedName>
</protein>
<dbReference type="EMBL" id="CAJNOJ010000119">
    <property type="protein sequence ID" value="CAF1151353.1"/>
    <property type="molecule type" value="Genomic_DNA"/>
</dbReference>
<organism evidence="2 3">
    <name type="scientific">Adineta ricciae</name>
    <name type="common">Rotifer</name>
    <dbReference type="NCBI Taxonomy" id="249248"/>
    <lineage>
        <taxon>Eukaryota</taxon>
        <taxon>Metazoa</taxon>
        <taxon>Spiralia</taxon>
        <taxon>Gnathifera</taxon>
        <taxon>Rotifera</taxon>
        <taxon>Eurotatoria</taxon>
        <taxon>Bdelloidea</taxon>
        <taxon>Adinetida</taxon>
        <taxon>Adinetidae</taxon>
        <taxon>Adineta</taxon>
    </lineage>
</organism>
<comment type="caution">
    <text evidence="2">The sequence shown here is derived from an EMBL/GenBank/DDBJ whole genome shotgun (WGS) entry which is preliminary data.</text>
</comment>
<name>A0A814SRF6_ADIRI</name>
<feature type="signal peptide" evidence="1">
    <location>
        <begin position="1"/>
        <end position="19"/>
    </location>
</feature>
<evidence type="ECO:0000313" key="3">
    <source>
        <dbReference type="Proteomes" id="UP000663852"/>
    </source>
</evidence>
<dbReference type="Proteomes" id="UP000663852">
    <property type="component" value="Unassembled WGS sequence"/>
</dbReference>
<accession>A0A814SRF6</accession>
<dbReference type="AlphaFoldDB" id="A0A814SRF6"/>
<dbReference type="PANTHER" id="PTHR38075">
    <property type="entry name" value="DUF4139 DOMAIN-CONTAINING PROTEIN"/>
    <property type="match status" value="1"/>
</dbReference>
<evidence type="ECO:0000313" key="2">
    <source>
        <dbReference type="EMBL" id="CAF1151353.1"/>
    </source>
</evidence>
<dbReference type="OrthoDB" id="10057948at2759"/>
<sequence>MKSILCLLISAVFLNTGDAFLHFSKNKTQVTTDHRILANVKIYSNLAEIIQPLGKLPLEFSEDDWRDIRPDSLTLVGSNVTVTQQTITEKKQSLDHAQVFVRAPSSSNTETKFVKATLVDEKRNLVKLIDKDVSKEPIYFTASSDHIVYESDPPQSKYYVNFTFDTSDAVYVSYLRSNLNWKTRYQLNLFDESKSAVLISMADIRNDGQSRVDIEHAELLGGDINLQIQSNQHWRSYNAMPEVTMSHSFASAGSALAPTISKPEEVAGLYVFTVSTPFSIEGRTNYLLPMFRPRATVERFVSISKHFHNAGASSGKAQRSYRLSADRFLSSGNCIIREYDRLVGETSLPNLAAKDKHEFSVGEDSDVTYKENVTVVSSRTFNDTNRRGSFPVEVRKESVYNVNVVFKNFKKNRPIKVEYKLNNYGHSVKLGTPNAACTQDGLAIKCALTLAADEEKTVSYKFEHVV</sequence>
<proteinExistence type="predicted"/>
<evidence type="ECO:0000256" key="1">
    <source>
        <dbReference type="SAM" id="SignalP"/>
    </source>
</evidence>
<keyword evidence="1" id="KW-0732">Signal</keyword>
<gene>
    <name evidence="2" type="ORF">EDS130_LOCUS22629</name>
</gene>
<dbReference type="PANTHER" id="PTHR38075:SF1">
    <property type="entry name" value="DUF4139 DOMAIN-CONTAINING PROTEIN"/>
    <property type="match status" value="1"/>
</dbReference>
<reference evidence="2" key="1">
    <citation type="submission" date="2021-02" db="EMBL/GenBank/DDBJ databases">
        <authorList>
            <person name="Nowell W R."/>
        </authorList>
    </citation>
    <scope>NUCLEOTIDE SEQUENCE</scope>
</reference>
<feature type="chain" id="PRO_5032346984" evidence="1">
    <location>
        <begin position="20"/>
        <end position="466"/>
    </location>
</feature>